<dbReference type="Proteomes" id="UP000234681">
    <property type="component" value="Chromosome 1"/>
</dbReference>
<proteinExistence type="predicted"/>
<name>A6JP95_RAT</name>
<protein>
    <submittedName>
        <fullName evidence="1">RCG57338</fullName>
    </submittedName>
</protein>
<sequence length="30" mass="3502">MKRSFVGAMYKRTFGIFRPSVLGTPKWLVQ</sequence>
<gene>
    <name evidence="1" type="ORF">rCG_57338</name>
</gene>
<organism evidence="1 2">
    <name type="scientific">Rattus norvegicus</name>
    <name type="common">Rat</name>
    <dbReference type="NCBI Taxonomy" id="10116"/>
    <lineage>
        <taxon>Eukaryota</taxon>
        <taxon>Metazoa</taxon>
        <taxon>Chordata</taxon>
        <taxon>Craniata</taxon>
        <taxon>Vertebrata</taxon>
        <taxon>Euteleostomi</taxon>
        <taxon>Mammalia</taxon>
        <taxon>Eutheria</taxon>
        <taxon>Euarchontoglires</taxon>
        <taxon>Glires</taxon>
        <taxon>Rodentia</taxon>
        <taxon>Myomorpha</taxon>
        <taxon>Muroidea</taxon>
        <taxon>Muridae</taxon>
        <taxon>Murinae</taxon>
        <taxon>Rattus</taxon>
    </lineage>
</organism>
<dbReference type="EMBL" id="CH473994">
    <property type="protein sequence ID" value="EDL93767.1"/>
    <property type="molecule type" value="Genomic_DNA"/>
</dbReference>
<reference evidence="2" key="1">
    <citation type="submission" date="2005-09" db="EMBL/GenBank/DDBJ databases">
        <authorList>
            <person name="Mural R.J."/>
            <person name="Li P.W."/>
            <person name="Adams M.D."/>
            <person name="Amanatides P.G."/>
            <person name="Baden-Tillson H."/>
            <person name="Barnstead M."/>
            <person name="Chin S.H."/>
            <person name="Dew I."/>
            <person name="Evans C.A."/>
            <person name="Ferriera S."/>
            <person name="Flanigan M."/>
            <person name="Fosler C."/>
            <person name="Glodek A."/>
            <person name="Gu Z."/>
            <person name="Holt R.A."/>
            <person name="Jennings D."/>
            <person name="Kraft C.L."/>
            <person name="Lu F."/>
            <person name="Nguyen T."/>
            <person name="Nusskern D.R."/>
            <person name="Pfannkoch C.M."/>
            <person name="Sitter C."/>
            <person name="Sutton G.G."/>
            <person name="Venter J.C."/>
            <person name="Wang Z."/>
            <person name="Woodage T."/>
            <person name="Zheng X.H."/>
            <person name="Zhong F."/>
        </authorList>
    </citation>
    <scope>NUCLEOTIDE SEQUENCE [LARGE SCALE GENOMIC DNA]</scope>
    <source>
        <strain>BN</strain>
        <strain evidence="2">Sprague-Dawley</strain>
    </source>
</reference>
<evidence type="ECO:0000313" key="2">
    <source>
        <dbReference type="Proteomes" id="UP000234681"/>
    </source>
</evidence>
<evidence type="ECO:0000313" key="1">
    <source>
        <dbReference type="EMBL" id="EDL93767.1"/>
    </source>
</evidence>
<accession>A6JP95</accession>
<dbReference type="AlphaFoldDB" id="A6JP95"/>